<dbReference type="OrthoDB" id="2316528at2759"/>
<dbReference type="SUPFAM" id="SSF81383">
    <property type="entry name" value="F-box domain"/>
    <property type="match status" value="1"/>
</dbReference>
<dbReference type="InterPro" id="IPR001810">
    <property type="entry name" value="F-box_dom"/>
</dbReference>
<evidence type="ECO:0000313" key="3">
    <source>
        <dbReference type="Proteomes" id="UP000265703"/>
    </source>
</evidence>
<dbReference type="Proteomes" id="UP000265703">
    <property type="component" value="Unassembled WGS sequence"/>
</dbReference>
<feature type="domain" description="F-box" evidence="1">
    <location>
        <begin position="3"/>
        <end position="46"/>
    </location>
</feature>
<name>A0A397SNW3_9GLOM</name>
<dbReference type="Pfam" id="PF12937">
    <property type="entry name" value="F-box-like"/>
    <property type="match status" value="1"/>
</dbReference>
<organism evidence="2 3">
    <name type="scientific">Glomus cerebriforme</name>
    <dbReference type="NCBI Taxonomy" id="658196"/>
    <lineage>
        <taxon>Eukaryota</taxon>
        <taxon>Fungi</taxon>
        <taxon>Fungi incertae sedis</taxon>
        <taxon>Mucoromycota</taxon>
        <taxon>Glomeromycotina</taxon>
        <taxon>Glomeromycetes</taxon>
        <taxon>Glomerales</taxon>
        <taxon>Glomeraceae</taxon>
        <taxon>Glomus</taxon>
    </lineage>
</organism>
<gene>
    <name evidence="2" type="ORF">C1645_832437</name>
</gene>
<dbReference type="SUPFAM" id="SSF52047">
    <property type="entry name" value="RNI-like"/>
    <property type="match status" value="1"/>
</dbReference>
<comment type="caution">
    <text evidence="2">The sequence shown here is derived from an EMBL/GenBank/DDBJ whole genome shotgun (WGS) entry which is preliminary data.</text>
</comment>
<dbReference type="InterPro" id="IPR032675">
    <property type="entry name" value="LRR_dom_sf"/>
</dbReference>
<dbReference type="STRING" id="658196.A0A397SNW3"/>
<evidence type="ECO:0000313" key="2">
    <source>
        <dbReference type="EMBL" id="RIA84324.1"/>
    </source>
</evidence>
<dbReference type="Gene3D" id="3.80.10.10">
    <property type="entry name" value="Ribonuclease Inhibitor"/>
    <property type="match status" value="1"/>
</dbReference>
<evidence type="ECO:0000259" key="1">
    <source>
        <dbReference type="Pfam" id="PF12937"/>
    </source>
</evidence>
<accession>A0A397SNW3</accession>
<dbReference type="AlphaFoldDB" id="A0A397SNW3"/>
<keyword evidence="3" id="KW-1185">Reference proteome</keyword>
<dbReference type="InterPro" id="IPR036047">
    <property type="entry name" value="F-box-like_dom_sf"/>
</dbReference>
<proteinExistence type="predicted"/>
<dbReference type="EMBL" id="QKYT01000501">
    <property type="protein sequence ID" value="RIA84324.1"/>
    <property type="molecule type" value="Genomic_DNA"/>
</dbReference>
<protein>
    <recommendedName>
        <fullName evidence="1">F-box domain-containing protein</fullName>
    </recommendedName>
</protein>
<reference evidence="2 3" key="1">
    <citation type="submission" date="2018-06" db="EMBL/GenBank/DDBJ databases">
        <title>Comparative genomics reveals the genomic features of Rhizophagus irregularis, R. cerebriforme, R. diaphanum and Gigaspora rosea, and their symbiotic lifestyle signature.</title>
        <authorList>
            <person name="Morin E."/>
            <person name="San Clemente H."/>
            <person name="Chen E.C.H."/>
            <person name="De La Providencia I."/>
            <person name="Hainaut M."/>
            <person name="Kuo A."/>
            <person name="Kohler A."/>
            <person name="Murat C."/>
            <person name="Tang N."/>
            <person name="Roy S."/>
            <person name="Loubradou J."/>
            <person name="Henrissat B."/>
            <person name="Grigoriev I.V."/>
            <person name="Corradi N."/>
            <person name="Roux C."/>
            <person name="Martin F.M."/>
        </authorList>
    </citation>
    <scope>NUCLEOTIDE SEQUENCE [LARGE SCALE GENOMIC DNA]</scope>
    <source>
        <strain evidence="2 3">DAOM 227022</strain>
    </source>
</reference>
<sequence length="487" mass="56639">MSCQLPADCLNEIFEYLEEDKPALYSCLLVNRLWCKISIRILWRNIWNFRCSIAYQHRPKVSLKILSTLIACLPDESKKFLNNNGVLIPTPTSEPPLFNYPAFCKFLSIYDIFQIVEVIGEKPYDILNIKTINYLVVNEVIKMFMNQISALKKLIYISTISINSNICFSGANLVDLSELCCSSDINPEFYYQLSQTCHNLHSLAIDFEPKPISNELKELISSQRNLKELSLSAYDGGDWTDILSSLMKHSNTLIKLYLNSDNDNLPLSFIASFSNLQEIEFSFFGGYHFEDFEKLQYVIFPKLQILDISYDCPKPEYVINFLKNNGKNLQECYFGEDSSVLNSIIAEFCPNLKKLFVIFDDDELDILITIFNNCQYLESIKIWCGINFLIEKEVLEIVAKHSSENFCELKLYNLSESELLPEDLKTFFVSWKNRPSKKSLSLIIIKDYNYNSLEINEENMKIINHYKNFGIIKFKTVDFEEEELKYV</sequence>